<dbReference type="GO" id="GO:0006783">
    <property type="term" value="P:heme biosynthetic process"/>
    <property type="evidence" value="ECO:0007669"/>
    <property type="project" value="TreeGrafter"/>
</dbReference>
<dbReference type="PANTHER" id="PTHR38030">
    <property type="entry name" value="PROTOPORPHYRINOGEN IX DEHYDROGENASE [MENAQUINONE]"/>
    <property type="match status" value="1"/>
</dbReference>
<evidence type="ECO:0000259" key="1">
    <source>
        <dbReference type="Pfam" id="PF12724"/>
    </source>
</evidence>
<feature type="domain" description="Flavodoxin" evidence="1">
    <location>
        <begin position="11"/>
        <end position="99"/>
    </location>
</feature>
<dbReference type="PANTHER" id="PTHR38030:SF2">
    <property type="entry name" value="PROTOPORPHYRINOGEN IX DEHYDROGENASE [QUINONE]"/>
    <property type="match status" value="1"/>
</dbReference>
<sequence length="150" mass="16545">MNALIICESVHHDNTYKIAKVIAEAIGAKLCRPDEVEAGVIETYDLIGFGSGIYYGKHHEKLYRLIEDADIKGKNVFVFSTSGMGKETYNKALIDYVESKGANVKGSFACKGYDTYSIFKLIGGIAKGHPDDMDMEKAKSFAKTFIESDL</sequence>
<dbReference type="RefSeq" id="WP_038264976.1">
    <property type="nucleotide sequence ID" value="NZ_FSRH01000002.1"/>
</dbReference>
<dbReference type="GO" id="GO:0010181">
    <property type="term" value="F:FMN binding"/>
    <property type="evidence" value="ECO:0007669"/>
    <property type="project" value="TreeGrafter"/>
</dbReference>
<dbReference type="InterPro" id="IPR052200">
    <property type="entry name" value="Protoporphyrinogen_IX_DH"/>
</dbReference>
<dbReference type="STRING" id="1121324.CLIT_11c00950"/>
<accession>A0A069RDF1</accession>
<dbReference type="InterPro" id="IPR029039">
    <property type="entry name" value="Flavoprotein-like_sf"/>
</dbReference>
<dbReference type="OrthoDB" id="4564047at2"/>
<dbReference type="eggNOG" id="COG0716">
    <property type="taxonomic scope" value="Bacteria"/>
</dbReference>
<evidence type="ECO:0000313" key="2">
    <source>
        <dbReference type="EMBL" id="KDR95066.1"/>
    </source>
</evidence>
<dbReference type="InterPro" id="IPR026816">
    <property type="entry name" value="Flavodoxin_dom"/>
</dbReference>
<dbReference type="Gene3D" id="3.40.50.360">
    <property type="match status" value="1"/>
</dbReference>
<proteinExistence type="predicted"/>
<protein>
    <submittedName>
        <fullName evidence="2">Flavodoxin</fullName>
    </submittedName>
</protein>
<dbReference type="EMBL" id="JJMM01000011">
    <property type="protein sequence ID" value="KDR95066.1"/>
    <property type="molecule type" value="Genomic_DNA"/>
</dbReference>
<dbReference type="AlphaFoldDB" id="A0A069RDF1"/>
<keyword evidence="3" id="KW-1185">Reference proteome</keyword>
<dbReference type="Proteomes" id="UP000027946">
    <property type="component" value="Unassembled WGS sequence"/>
</dbReference>
<evidence type="ECO:0000313" key="3">
    <source>
        <dbReference type="Proteomes" id="UP000027946"/>
    </source>
</evidence>
<name>A0A069RDF1_PEPLI</name>
<dbReference type="SUPFAM" id="SSF52218">
    <property type="entry name" value="Flavoproteins"/>
    <property type="match status" value="1"/>
</dbReference>
<comment type="caution">
    <text evidence="2">The sequence shown here is derived from an EMBL/GenBank/DDBJ whole genome shotgun (WGS) entry which is preliminary data.</text>
</comment>
<organism evidence="2 3">
    <name type="scientific">Peptoclostridium litorale DSM 5388</name>
    <dbReference type="NCBI Taxonomy" id="1121324"/>
    <lineage>
        <taxon>Bacteria</taxon>
        <taxon>Bacillati</taxon>
        <taxon>Bacillota</taxon>
        <taxon>Clostridia</taxon>
        <taxon>Peptostreptococcales</taxon>
        <taxon>Peptoclostridiaceae</taxon>
        <taxon>Peptoclostridium</taxon>
    </lineage>
</organism>
<gene>
    <name evidence="2" type="ORF">CLIT_11c00950</name>
</gene>
<dbReference type="Pfam" id="PF12724">
    <property type="entry name" value="Flavodoxin_5"/>
    <property type="match status" value="1"/>
</dbReference>
<reference evidence="2 3" key="1">
    <citation type="submission" date="2014-03" db="EMBL/GenBank/DDBJ databases">
        <title>Genome sequence of Clostridium litorale W6, DSM 5388.</title>
        <authorList>
            <person name="Poehlein A."/>
            <person name="Jagirdar A."/>
            <person name="Khonsari B."/>
            <person name="Chibani C.M."/>
            <person name="Gutierrez Gutierrez D.A."/>
            <person name="Davydova E."/>
            <person name="Alghaithi H.S."/>
            <person name="Nair K.P."/>
            <person name="Dhamotharan K."/>
            <person name="Chandran L."/>
            <person name="G W."/>
            <person name="Daniel R."/>
        </authorList>
    </citation>
    <scope>NUCLEOTIDE SEQUENCE [LARGE SCALE GENOMIC DNA]</scope>
    <source>
        <strain evidence="2 3">W6</strain>
    </source>
</reference>
<dbReference type="GO" id="GO:0070819">
    <property type="term" value="F:menaquinone-dependent protoporphyrinogen oxidase activity"/>
    <property type="evidence" value="ECO:0007669"/>
    <property type="project" value="TreeGrafter"/>
</dbReference>